<sequence length="98" mass="9964">MIQPSCSTASAGEVEGHQRFVAGEVDAVDLGVDPQLPGTGTQWHDSAAAPEVDHEAEHLFVALGGRVDLHVADHGRVAAAGEQLDDGAGEGVADGDDP</sequence>
<dbReference type="AlphaFoldDB" id="A0A5Q0H372"/>
<reference evidence="2" key="1">
    <citation type="journal article" date="2021" name="Curr. Microbiol.">
        <title>Complete genome of nocamycin-producing strain Saccharothrix syringae NRRL B-16468 reveals the biosynthetic potential for secondary metabolites.</title>
        <authorList>
            <person name="Mo X."/>
            <person name="Yang S."/>
        </authorList>
    </citation>
    <scope>NUCLEOTIDE SEQUENCE [LARGE SCALE GENOMIC DNA]</scope>
    <source>
        <strain evidence="2">ATCC 51364 / DSM 43886 / JCM 6844 / KCTC 9398 / NBRC 14523 / NRRL B-16468 / INA 2240</strain>
    </source>
</reference>
<dbReference type="KEGG" id="ssyi:EKG83_25730"/>
<name>A0A5Q0H372_SACSY</name>
<keyword evidence="2" id="KW-1185">Reference proteome</keyword>
<evidence type="ECO:0000313" key="2">
    <source>
        <dbReference type="Proteomes" id="UP000325787"/>
    </source>
</evidence>
<dbReference type="RefSeq" id="WP_153278391.1">
    <property type="nucleotide sequence ID" value="NZ_CP034550.1"/>
</dbReference>
<dbReference type="Proteomes" id="UP000325787">
    <property type="component" value="Chromosome"/>
</dbReference>
<organism evidence="1 2">
    <name type="scientific">Saccharothrix syringae</name>
    <name type="common">Nocardiopsis syringae</name>
    <dbReference type="NCBI Taxonomy" id="103733"/>
    <lineage>
        <taxon>Bacteria</taxon>
        <taxon>Bacillati</taxon>
        <taxon>Actinomycetota</taxon>
        <taxon>Actinomycetes</taxon>
        <taxon>Pseudonocardiales</taxon>
        <taxon>Pseudonocardiaceae</taxon>
        <taxon>Saccharothrix</taxon>
    </lineage>
</organism>
<proteinExistence type="predicted"/>
<gene>
    <name evidence="1" type="ORF">EKG83_25730</name>
</gene>
<evidence type="ECO:0000313" key="1">
    <source>
        <dbReference type="EMBL" id="QFZ20365.1"/>
    </source>
</evidence>
<accession>A0A5Q0H372</accession>
<protein>
    <submittedName>
        <fullName evidence="1">Uncharacterized protein</fullName>
    </submittedName>
</protein>
<dbReference type="EMBL" id="CP034550">
    <property type="protein sequence ID" value="QFZ20365.1"/>
    <property type="molecule type" value="Genomic_DNA"/>
</dbReference>
<dbReference type="OrthoDB" id="9786110at2"/>